<dbReference type="Bgee" id="FBgn0040606">
    <property type="expression patterns" value="Expressed in fat body cell in open tracheal system trachea and 153 other cell types or tissues"/>
</dbReference>
<dbReference type="EMBL" id="AY075557">
    <property type="protein sequence ID" value="AAL68364.1"/>
    <property type="molecule type" value="mRNA"/>
</dbReference>
<reference evidence="1" key="1">
    <citation type="submission" date="2002-01" db="EMBL/GenBank/DDBJ databases">
        <authorList>
            <person name="Stapleton M."/>
            <person name="Brokstein P."/>
            <person name="Hong L."/>
            <person name="Agbayani A."/>
            <person name="Carlson J."/>
            <person name="Champe M."/>
            <person name="Chavez C."/>
            <person name="Dorsett V."/>
            <person name="Dresnek D."/>
            <person name="Farfan D."/>
            <person name="Frise E."/>
            <person name="George R."/>
            <person name="Gonzalez M."/>
            <person name="Guarin H."/>
            <person name="Kronmiller B."/>
            <person name="Li P."/>
            <person name="Liao G."/>
            <person name="Miranda A."/>
            <person name="Mungall C.J."/>
            <person name="Nunoo J."/>
            <person name="Pacleb J."/>
            <person name="Paragas V."/>
            <person name="Park S."/>
            <person name="Patel S."/>
            <person name="Phouanenavong S."/>
            <person name="Wan K."/>
            <person name="Yu C."/>
            <person name="Lewis S.E."/>
            <person name="Rubin G.M."/>
            <person name="Celniker S."/>
        </authorList>
    </citation>
    <scope>NUCLEOTIDE SEQUENCE</scope>
    <source>
        <strain evidence="1">Berkeley</strain>
    </source>
</reference>
<proteinExistence type="evidence at transcript level"/>
<dbReference type="FlyBase" id="FBgn0040606">
    <property type="gene designation" value="CG6503"/>
</dbReference>
<sequence>MAGAFASSGCPAGYSAENNRCTIERPVHGSCPPGSSYSLNINKCVHS</sequence>
<dbReference type="VEuPathDB" id="VectorBase:FBgn0040606"/>
<dbReference type="ExpressionAtlas" id="Q7JYH0">
    <property type="expression patterns" value="baseline and differential"/>
</dbReference>
<name>Q7JYH0_DROME</name>
<evidence type="ECO:0000313" key="2">
    <source>
        <dbReference type="FlyBase" id="FBgn0040606"/>
    </source>
</evidence>
<dbReference type="OrthoDB" id="7840250at2759"/>
<dbReference type="HOGENOM" id="CLU_2944125_0_0_1"/>
<protein>
    <submittedName>
        <fullName evidence="1">RH63361p</fullName>
    </submittedName>
</protein>
<evidence type="ECO:0000313" key="1">
    <source>
        <dbReference type="EMBL" id="AAL68364.1"/>
    </source>
</evidence>
<accession>Q7JYH0</accession>
<gene>
    <name evidence="2" type="ORF">CG6503</name>
</gene>
<dbReference type="AlphaFoldDB" id="Q7JYH0"/>
<organism evidence="1">
    <name type="scientific">Drosophila melanogaster</name>
    <name type="common">Fruit fly</name>
    <dbReference type="NCBI Taxonomy" id="7227"/>
    <lineage>
        <taxon>Eukaryota</taxon>
        <taxon>Metazoa</taxon>
        <taxon>Ecdysozoa</taxon>
        <taxon>Arthropoda</taxon>
        <taxon>Hexapoda</taxon>
        <taxon>Insecta</taxon>
        <taxon>Pterygota</taxon>
        <taxon>Neoptera</taxon>
        <taxon>Endopterygota</taxon>
        <taxon>Diptera</taxon>
        <taxon>Brachycera</taxon>
        <taxon>Muscomorpha</taxon>
        <taxon>Ephydroidea</taxon>
        <taxon>Drosophilidae</taxon>
        <taxon>Drosophila</taxon>
        <taxon>Sophophora</taxon>
    </lineage>
</organism>
<dbReference type="AGR" id="FB:FBgn0040606"/>